<gene>
    <name evidence="2" type="ORF">GCM10017774_41510</name>
</gene>
<reference evidence="3" key="1">
    <citation type="journal article" date="2019" name="Int. J. Syst. Evol. Microbiol.">
        <title>The Global Catalogue of Microorganisms (GCM) 10K type strain sequencing project: providing services to taxonomists for standard genome sequencing and annotation.</title>
        <authorList>
            <consortium name="The Broad Institute Genomics Platform"/>
            <consortium name="The Broad Institute Genome Sequencing Center for Infectious Disease"/>
            <person name="Wu L."/>
            <person name="Ma J."/>
        </authorList>
    </citation>
    <scope>NUCLEOTIDE SEQUENCE [LARGE SCALE GENOMIC DNA]</scope>
    <source>
        <strain evidence="3">CGMCC 4.7367</strain>
    </source>
</reference>
<evidence type="ECO:0008006" key="4">
    <source>
        <dbReference type="Google" id="ProtNLM"/>
    </source>
</evidence>
<dbReference type="Proteomes" id="UP000605568">
    <property type="component" value="Unassembled WGS sequence"/>
</dbReference>
<organism evidence="2 3">
    <name type="scientific">Lentzea cavernae</name>
    <dbReference type="NCBI Taxonomy" id="2020703"/>
    <lineage>
        <taxon>Bacteria</taxon>
        <taxon>Bacillati</taxon>
        <taxon>Actinomycetota</taxon>
        <taxon>Actinomycetes</taxon>
        <taxon>Pseudonocardiales</taxon>
        <taxon>Pseudonocardiaceae</taxon>
        <taxon>Lentzea</taxon>
    </lineage>
</organism>
<dbReference type="EMBL" id="BNAR01000006">
    <property type="protein sequence ID" value="GHH43631.1"/>
    <property type="molecule type" value="Genomic_DNA"/>
</dbReference>
<feature type="transmembrane region" description="Helical" evidence="1">
    <location>
        <begin position="16"/>
        <end position="36"/>
    </location>
</feature>
<evidence type="ECO:0000313" key="3">
    <source>
        <dbReference type="Proteomes" id="UP000605568"/>
    </source>
</evidence>
<evidence type="ECO:0000313" key="2">
    <source>
        <dbReference type="EMBL" id="GHH43631.1"/>
    </source>
</evidence>
<comment type="caution">
    <text evidence="2">The sequence shown here is derived from an EMBL/GenBank/DDBJ whole genome shotgun (WGS) entry which is preliminary data.</text>
</comment>
<sequence length="173" mass="18513">MGEWKRVVPQQELAERVISAVVCVGAPLAIVVVVLLAPSQVISWSVIVSALLVVGGFVVLAWRSARAGVHFGSRGVLLYYTTRRSEVIPWNEVARFEACTVRLANLPVDGAAVYLVGPLGDLRETPIKQSVGPVWDGMAYSSRADVMLSSKEFSAVADELNAAARTFSAGLSK</sequence>
<accession>A0ABQ3MF94</accession>
<feature type="transmembrane region" description="Helical" evidence="1">
    <location>
        <begin position="42"/>
        <end position="62"/>
    </location>
</feature>
<keyword evidence="1" id="KW-0812">Transmembrane</keyword>
<dbReference type="RefSeq" id="WP_191299959.1">
    <property type="nucleotide sequence ID" value="NZ_BNAR01000006.1"/>
</dbReference>
<keyword evidence="1" id="KW-1133">Transmembrane helix</keyword>
<keyword evidence="1" id="KW-0472">Membrane</keyword>
<evidence type="ECO:0000256" key="1">
    <source>
        <dbReference type="SAM" id="Phobius"/>
    </source>
</evidence>
<name>A0ABQ3MF94_9PSEU</name>
<protein>
    <recommendedName>
        <fullName evidence="4">PH domain-containing protein</fullName>
    </recommendedName>
</protein>
<proteinExistence type="predicted"/>
<keyword evidence="3" id="KW-1185">Reference proteome</keyword>